<keyword evidence="1" id="KW-0233">DNA recombination</keyword>
<dbReference type="InterPro" id="IPR013762">
    <property type="entry name" value="Integrase-like_cat_sf"/>
</dbReference>
<proteinExistence type="predicted"/>
<evidence type="ECO:0000313" key="3">
    <source>
        <dbReference type="EMBL" id="GGP14232.1"/>
    </source>
</evidence>
<dbReference type="Gene3D" id="1.10.443.10">
    <property type="entry name" value="Intergrase catalytic core"/>
    <property type="match status" value="1"/>
</dbReference>
<feature type="domain" description="Tyr recombinase" evidence="2">
    <location>
        <begin position="35"/>
        <end position="113"/>
    </location>
</feature>
<dbReference type="Pfam" id="PF00589">
    <property type="entry name" value="Phage_integrase"/>
    <property type="match status" value="1"/>
</dbReference>
<dbReference type="GO" id="GO:0003677">
    <property type="term" value="F:DNA binding"/>
    <property type="evidence" value="ECO:0007669"/>
    <property type="project" value="InterPro"/>
</dbReference>
<sequence length="122" mass="12991">MGPGSQLGLGPAIVRRDDAPKLAPRALDDNDVPLSARKGKVIVRSGKGETSREIPLLDGTARASVTEWRTERASWPGAADNPALLLNRRGGRLSTRAVDQLVDELATDADLEDAVGRLPTDQ</sequence>
<dbReference type="SUPFAM" id="SSF56349">
    <property type="entry name" value="DNA breaking-rejoining enzymes"/>
    <property type="match status" value="1"/>
</dbReference>
<dbReference type="GO" id="GO:0006310">
    <property type="term" value="P:DNA recombination"/>
    <property type="evidence" value="ECO:0007669"/>
    <property type="project" value="UniProtKB-KW"/>
</dbReference>
<comment type="caution">
    <text evidence="3">The sequence shown here is derived from an EMBL/GenBank/DDBJ whole genome shotgun (WGS) entry which is preliminary data.</text>
</comment>
<dbReference type="InterPro" id="IPR011010">
    <property type="entry name" value="DNA_brk_join_enz"/>
</dbReference>
<evidence type="ECO:0000313" key="4">
    <source>
        <dbReference type="Proteomes" id="UP000660745"/>
    </source>
</evidence>
<reference evidence="3" key="1">
    <citation type="journal article" date="2014" name="Int. J. Syst. Evol. Microbiol.">
        <title>Complete genome sequence of Corynebacterium casei LMG S-19264T (=DSM 44701T), isolated from a smear-ripened cheese.</title>
        <authorList>
            <consortium name="US DOE Joint Genome Institute (JGI-PGF)"/>
            <person name="Walter F."/>
            <person name="Albersmeier A."/>
            <person name="Kalinowski J."/>
            <person name="Ruckert C."/>
        </authorList>
    </citation>
    <scope>NUCLEOTIDE SEQUENCE</scope>
    <source>
        <strain evidence="3">CGMCC 4.7430</strain>
    </source>
</reference>
<dbReference type="AlphaFoldDB" id="A0A918AEQ2"/>
<evidence type="ECO:0000256" key="1">
    <source>
        <dbReference type="ARBA" id="ARBA00023172"/>
    </source>
</evidence>
<dbReference type="InterPro" id="IPR002104">
    <property type="entry name" value="Integrase_catalytic"/>
</dbReference>
<keyword evidence="4" id="KW-1185">Reference proteome</keyword>
<gene>
    <name evidence="3" type="ORF">GCM10012278_69050</name>
</gene>
<reference evidence="3" key="2">
    <citation type="submission" date="2020-09" db="EMBL/GenBank/DDBJ databases">
        <authorList>
            <person name="Sun Q."/>
            <person name="Zhou Y."/>
        </authorList>
    </citation>
    <scope>NUCLEOTIDE SEQUENCE</scope>
    <source>
        <strain evidence="3">CGMCC 4.7430</strain>
    </source>
</reference>
<accession>A0A918AEQ2</accession>
<dbReference type="EMBL" id="BMNK01000016">
    <property type="protein sequence ID" value="GGP14232.1"/>
    <property type="molecule type" value="Genomic_DNA"/>
</dbReference>
<evidence type="ECO:0000259" key="2">
    <source>
        <dbReference type="Pfam" id="PF00589"/>
    </source>
</evidence>
<protein>
    <recommendedName>
        <fullName evidence="2">Tyr recombinase domain-containing protein</fullName>
    </recommendedName>
</protein>
<name>A0A918AEQ2_9ACTN</name>
<dbReference type="GO" id="GO:0015074">
    <property type="term" value="P:DNA integration"/>
    <property type="evidence" value="ECO:0007669"/>
    <property type="project" value="InterPro"/>
</dbReference>
<organism evidence="3 4">
    <name type="scientific">Nonomuraea glycinis</name>
    <dbReference type="NCBI Taxonomy" id="2047744"/>
    <lineage>
        <taxon>Bacteria</taxon>
        <taxon>Bacillati</taxon>
        <taxon>Actinomycetota</taxon>
        <taxon>Actinomycetes</taxon>
        <taxon>Streptosporangiales</taxon>
        <taxon>Streptosporangiaceae</taxon>
        <taxon>Nonomuraea</taxon>
    </lineage>
</organism>
<dbReference type="Proteomes" id="UP000660745">
    <property type="component" value="Unassembled WGS sequence"/>
</dbReference>